<dbReference type="PANTHER" id="PTHR34989">
    <property type="entry name" value="PROTEIN HDED"/>
    <property type="match status" value="1"/>
</dbReference>
<sequence length="202" mass="22670">MKSILQKTTNAVKYWWMPLIIGIMFIIAGIWTITTPVASFVALAIFFAAFMFVSGIFNLIFAISNRADIEDWGWHLAGAIFDFVVGAILFFHPPLTMAVLPYLVAFYFMFKGFATFGFAFDMKRYGDSRWGWLLFSGAISILLAVMIIFNPTLGGLTIVIFTAMAFFSLGLFNIVLSLGLKKIKNKGQDIKEGLEELKNRLS</sequence>
<feature type="transmembrane region" description="Helical" evidence="1">
    <location>
        <begin position="132"/>
        <end position="149"/>
    </location>
</feature>
<feature type="transmembrane region" description="Helical" evidence="1">
    <location>
        <begin position="73"/>
        <end position="93"/>
    </location>
</feature>
<proteinExistence type="predicted"/>
<feature type="transmembrane region" description="Helical" evidence="1">
    <location>
        <begin position="12"/>
        <end position="34"/>
    </location>
</feature>
<dbReference type="Pfam" id="PF03729">
    <property type="entry name" value="DUF308"/>
    <property type="match status" value="2"/>
</dbReference>
<protein>
    <submittedName>
        <fullName evidence="2">HdeD family acid-resistance protein</fullName>
    </submittedName>
</protein>
<keyword evidence="1" id="KW-0812">Transmembrane</keyword>
<dbReference type="PANTHER" id="PTHR34989:SF1">
    <property type="entry name" value="PROTEIN HDED"/>
    <property type="match status" value="1"/>
</dbReference>
<evidence type="ECO:0000313" key="2">
    <source>
        <dbReference type="EMBL" id="MCF1752902.1"/>
    </source>
</evidence>
<dbReference type="InterPro" id="IPR005325">
    <property type="entry name" value="DUF308_memb"/>
</dbReference>
<evidence type="ECO:0000313" key="3">
    <source>
        <dbReference type="Proteomes" id="UP001201449"/>
    </source>
</evidence>
<keyword evidence="3" id="KW-1185">Reference proteome</keyword>
<keyword evidence="1" id="KW-0472">Membrane</keyword>
<organism evidence="2 3">
    <name type="scientific">Mariniradius sediminis</name>
    <dbReference type="NCBI Taxonomy" id="2909237"/>
    <lineage>
        <taxon>Bacteria</taxon>
        <taxon>Pseudomonadati</taxon>
        <taxon>Bacteroidota</taxon>
        <taxon>Cytophagia</taxon>
        <taxon>Cytophagales</taxon>
        <taxon>Cyclobacteriaceae</taxon>
        <taxon>Mariniradius</taxon>
    </lineage>
</organism>
<feature type="transmembrane region" description="Helical" evidence="1">
    <location>
        <begin position="155"/>
        <end position="176"/>
    </location>
</feature>
<dbReference type="Proteomes" id="UP001201449">
    <property type="component" value="Unassembled WGS sequence"/>
</dbReference>
<comment type="caution">
    <text evidence="2">The sequence shown here is derived from an EMBL/GenBank/DDBJ whole genome shotgun (WGS) entry which is preliminary data.</text>
</comment>
<feature type="transmembrane region" description="Helical" evidence="1">
    <location>
        <begin position="40"/>
        <end position="61"/>
    </location>
</feature>
<dbReference type="InterPro" id="IPR052712">
    <property type="entry name" value="Acid_resist_chaperone_HdeD"/>
</dbReference>
<dbReference type="RefSeq" id="WP_234862737.1">
    <property type="nucleotide sequence ID" value="NZ_JAKEVZ010000017.1"/>
</dbReference>
<dbReference type="EMBL" id="JAKEVZ010000017">
    <property type="protein sequence ID" value="MCF1752902.1"/>
    <property type="molecule type" value="Genomic_DNA"/>
</dbReference>
<accession>A0ABS9BYS0</accession>
<evidence type="ECO:0000256" key="1">
    <source>
        <dbReference type="SAM" id="Phobius"/>
    </source>
</evidence>
<gene>
    <name evidence="2" type="ORF">L0U89_17725</name>
</gene>
<name>A0ABS9BYS0_9BACT</name>
<reference evidence="2 3" key="1">
    <citation type="submission" date="2022-01" db="EMBL/GenBank/DDBJ databases">
        <title>Mariniradius saccharolyticus sp. nov., isolated from sediment of a river.</title>
        <authorList>
            <person name="Liu H."/>
        </authorList>
    </citation>
    <scope>NUCLEOTIDE SEQUENCE [LARGE SCALE GENOMIC DNA]</scope>
    <source>
        <strain evidence="2 3">RY-2</strain>
    </source>
</reference>
<feature type="transmembrane region" description="Helical" evidence="1">
    <location>
        <begin position="99"/>
        <end position="120"/>
    </location>
</feature>
<keyword evidence="1" id="KW-1133">Transmembrane helix</keyword>